<evidence type="ECO:0000256" key="4">
    <source>
        <dbReference type="ARBA" id="ARBA00022989"/>
    </source>
</evidence>
<evidence type="ECO:0000313" key="12">
    <source>
        <dbReference type="Proteomes" id="UP000270094"/>
    </source>
</evidence>
<keyword evidence="4 9" id="KW-1133">Transmembrane helix</keyword>
<feature type="transmembrane region" description="Helical" evidence="9">
    <location>
        <begin position="102"/>
        <end position="127"/>
    </location>
</feature>
<evidence type="ECO:0000313" key="11">
    <source>
        <dbReference type="EMBL" id="VDM66955.1"/>
    </source>
</evidence>
<keyword evidence="7 9" id="KW-0472">Membrane</keyword>
<keyword evidence="2" id="KW-0813">Transport</keyword>
<accession>A0A3P7K6K9</accession>
<feature type="domain" description="Cation/H+ exchanger transmembrane" evidence="10">
    <location>
        <begin position="34"/>
        <end position="182"/>
    </location>
</feature>
<gene>
    <name evidence="11" type="ORF">SVUK_LOCUS1953</name>
</gene>
<feature type="transmembrane region" description="Helical" evidence="9">
    <location>
        <begin position="139"/>
        <end position="158"/>
    </location>
</feature>
<feature type="transmembrane region" description="Helical" evidence="9">
    <location>
        <begin position="46"/>
        <end position="67"/>
    </location>
</feature>
<dbReference type="InterPro" id="IPR018422">
    <property type="entry name" value="Cation/H_exchanger_CPA1"/>
</dbReference>
<comment type="subcellular location">
    <subcellularLocation>
        <location evidence="1">Membrane</location>
        <topology evidence="1">Multi-pass membrane protein</topology>
    </subcellularLocation>
</comment>
<dbReference type="EMBL" id="UYYB01004148">
    <property type="protein sequence ID" value="VDM66955.1"/>
    <property type="molecule type" value="Genomic_DNA"/>
</dbReference>
<dbReference type="PRINTS" id="PR01084">
    <property type="entry name" value="NAHEXCHNGR"/>
</dbReference>
<dbReference type="GO" id="GO:0098719">
    <property type="term" value="P:sodium ion import across plasma membrane"/>
    <property type="evidence" value="ECO:0007669"/>
    <property type="project" value="TreeGrafter"/>
</dbReference>
<evidence type="ECO:0000256" key="8">
    <source>
        <dbReference type="ARBA" id="ARBA00023201"/>
    </source>
</evidence>
<evidence type="ECO:0000256" key="2">
    <source>
        <dbReference type="ARBA" id="ARBA00022448"/>
    </source>
</evidence>
<feature type="non-terminal residue" evidence="11">
    <location>
        <position position="182"/>
    </location>
</feature>
<dbReference type="Proteomes" id="UP000270094">
    <property type="component" value="Unassembled WGS sequence"/>
</dbReference>
<dbReference type="PANTHER" id="PTHR10110">
    <property type="entry name" value="SODIUM/HYDROGEN EXCHANGER"/>
    <property type="match status" value="1"/>
</dbReference>
<protein>
    <recommendedName>
        <fullName evidence="10">Cation/H+ exchanger transmembrane domain-containing protein</fullName>
    </recommendedName>
</protein>
<sequence length="182" mass="20071">MGTERNPLYDCHMVIDCGFSENLLSLDFLVFHLYKPIANAFPDSSLLIAVGLLLGLILKQSGAHITYSLDSHVFFLYLLPPIIFDAGYFMPNRALFENCDSVLLFAVVGTIWNCIAIGSSLLLLSSYGLFSMEFSTTEIFVFSALISAVDPVAVIAVFEEINVNEFIFVNVFGEALFNDGVT</sequence>
<name>A0A3P7K6K9_STRVU</name>
<keyword evidence="6" id="KW-0406">Ion transport</keyword>
<evidence type="ECO:0000256" key="1">
    <source>
        <dbReference type="ARBA" id="ARBA00004141"/>
    </source>
</evidence>
<evidence type="ECO:0000256" key="6">
    <source>
        <dbReference type="ARBA" id="ARBA00023065"/>
    </source>
</evidence>
<dbReference type="GO" id="GO:0005886">
    <property type="term" value="C:plasma membrane"/>
    <property type="evidence" value="ECO:0007669"/>
    <property type="project" value="TreeGrafter"/>
</dbReference>
<dbReference type="InterPro" id="IPR006153">
    <property type="entry name" value="Cation/H_exchanger_TM"/>
</dbReference>
<dbReference type="Gene3D" id="6.10.140.1330">
    <property type="match status" value="1"/>
</dbReference>
<dbReference type="AlphaFoldDB" id="A0A3P7K6K9"/>
<evidence type="ECO:0000256" key="9">
    <source>
        <dbReference type="SAM" id="Phobius"/>
    </source>
</evidence>
<proteinExistence type="predicted"/>
<keyword evidence="8" id="KW-0739">Sodium transport</keyword>
<dbReference type="PANTHER" id="PTHR10110:SF98">
    <property type="entry name" value="SODIUM_HYDROGEN EXCHANGER"/>
    <property type="match status" value="1"/>
</dbReference>
<evidence type="ECO:0000259" key="10">
    <source>
        <dbReference type="Pfam" id="PF00999"/>
    </source>
</evidence>
<evidence type="ECO:0000256" key="3">
    <source>
        <dbReference type="ARBA" id="ARBA00022692"/>
    </source>
</evidence>
<dbReference type="Pfam" id="PF00999">
    <property type="entry name" value="Na_H_Exchanger"/>
    <property type="match status" value="1"/>
</dbReference>
<evidence type="ECO:0000256" key="7">
    <source>
        <dbReference type="ARBA" id="ARBA00023136"/>
    </source>
</evidence>
<dbReference type="InterPro" id="IPR004709">
    <property type="entry name" value="NaH_exchanger"/>
</dbReference>
<dbReference type="GO" id="GO:0015385">
    <property type="term" value="F:sodium:proton antiporter activity"/>
    <property type="evidence" value="ECO:0007669"/>
    <property type="project" value="InterPro"/>
</dbReference>
<evidence type="ECO:0000256" key="5">
    <source>
        <dbReference type="ARBA" id="ARBA00023053"/>
    </source>
</evidence>
<keyword evidence="12" id="KW-1185">Reference proteome</keyword>
<dbReference type="OrthoDB" id="5840596at2759"/>
<keyword evidence="5" id="KW-0915">Sodium</keyword>
<reference evidence="11 12" key="1">
    <citation type="submission" date="2018-11" db="EMBL/GenBank/DDBJ databases">
        <authorList>
            <consortium name="Pathogen Informatics"/>
        </authorList>
    </citation>
    <scope>NUCLEOTIDE SEQUENCE [LARGE SCALE GENOMIC DNA]</scope>
</reference>
<keyword evidence="3 9" id="KW-0812">Transmembrane</keyword>
<dbReference type="GO" id="GO:0015386">
    <property type="term" value="F:potassium:proton antiporter activity"/>
    <property type="evidence" value="ECO:0007669"/>
    <property type="project" value="TreeGrafter"/>
</dbReference>
<feature type="transmembrane region" description="Helical" evidence="9">
    <location>
        <begin position="73"/>
        <end position="90"/>
    </location>
</feature>
<dbReference type="GO" id="GO:0051453">
    <property type="term" value="P:regulation of intracellular pH"/>
    <property type="evidence" value="ECO:0007669"/>
    <property type="project" value="TreeGrafter"/>
</dbReference>
<organism evidence="11 12">
    <name type="scientific">Strongylus vulgaris</name>
    <name type="common">Blood worm</name>
    <dbReference type="NCBI Taxonomy" id="40348"/>
    <lineage>
        <taxon>Eukaryota</taxon>
        <taxon>Metazoa</taxon>
        <taxon>Ecdysozoa</taxon>
        <taxon>Nematoda</taxon>
        <taxon>Chromadorea</taxon>
        <taxon>Rhabditida</taxon>
        <taxon>Rhabditina</taxon>
        <taxon>Rhabditomorpha</taxon>
        <taxon>Strongyloidea</taxon>
        <taxon>Strongylidae</taxon>
        <taxon>Strongylus</taxon>
    </lineage>
</organism>